<name>A0A8H7UEL2_MORIS</name>
<keyword evidence="9" id="KW-1185">Reference proteome</keyword>
<protein>
    <recommendedName>
        <fullName evidence="7">SPX domain-containing protein</fullName>
    </recommendedName>
</protein>
<feature type="transmembrane region" description="Helical" evidence="6">
    <location>
        <begin position="723"/>
        <end position="743"/>
    </location>
</feature>
<keyword evidence="4 6" id="KW-1133">Transmembrane helix</keyword>
<feature type="domain" description="SPX" evidence="7">
    <location>
        <begin position="1"/>
        <end position="147"/>
    </location>
</feature>
<accession>A0A8H7UEL2</accession>
<dbReference type="InterPro" id="IPR003807">
    <property type="entry name" value="DUF202"/>
</dbReference>
<dbReference type="OrthoDB" id="6493944at2759"/>
<dbReference type="EMBL" id="JAEPQZ010000006">
    <property type="protein sequence ID" value="KAG2180110.1"/>
    <property type="molecule type" value="Genomic_DNA"/>
</dbReference>
<feature type="transmembrane region" description="Helical" evidence="6">
    <location>
        <begin position="633"/>
        <end position="651"/>
    </location>
</feature>
<gene>
    <name evidence="8" type="ORF">INT43_003898</name>
</gene>
<dbReference type="PANTHER" id="PTHR46140">
    <property type="entry name" value="VACUOLAR TRANSPORTER CHAPERONE 1-RELATED"/>
    <property type="match status" value="1"/>
</dbReference>
<dbReference type="InterPro" id="IPR018966">
    <property type="entry name" value="VTC_domain"/>
</dbReference>
<evidence type="ECO:0000313" key="8">
    <source>
        <dbReference type="EMBL" id="KAG2180110.1"/>
    </source>
</evidence>
<evidence type="ECO:0000256" key="5">
    <source>
        <dbReference type="ARBA" id="ARBA00023136"/>
    </source>
</evidence>
<dbReference type="InterPro" id="IPR042267">
    <property type="entry name" value="VTC_sf"/>
</dbReference>
<evidence type="ECO:0000313" key="9">
    <source>
        <dbReference type="Proteomes" id="UP000654370"/>
    </source>
</evidence>
<evidence type="ECO:0000256" key="4">
    <source>
        <dbReference type="ARBA" id="ARBA00022989"/>
    </source>
</evidence>
<dbReference type="GO" id="GO:0006799">
    <property type="term" value="P:polyphosphate biosynthetic process"/>
    <property type="evidence" value="ECO:0007669"/>
    <property type="project" value="UniProtKB-ARBA"/>
</dbReference>
<evidence type="ECO:0000256" key="1">
    <source>
        <dbReference type="ARBA" id="ARBA00004128"/>
    </source>
</evidence>
<proteinExistence type="predicted"/>
<dbReference type="AlphaFoldDB" id="A0A8H7UEL2"/>
<feature type="transmembrane region" description="Helical" evidence="6">
    <location>
        <begin position="663"/>
        <end position="681"/>
    </location>
</feature>
<evidence type="ECO:0000259" key="7">
    <source>
        <dbReference type="PROSITE" id="PS51382"/>
    </source>
</evidence>
<evidence type="ECO:0000256" key="6">
    <source>
        <dbReference type="SAM" id="Phobius"/>
    </source>
</evidence>
<reference evidence="8" key="1">
    <citation type="submission" date="2020-12" db="EMBL/GenBank/DDBJ databases">
        <title>Metabolic potential, ecology and presence of endohyphal bacteria is reflected in genomic diversity of Mucoromycotina.</title>
        <authorList>
            <person name="Muszewska A."/>
            <person name="Okrasinska A."/>
            <person name="Steczkiewicz K."/>
            <person name="Drgas O."/>
            <person name="Orlowska M."/>
            <person name="Perlinska-Lenart U."/>
            <person name="Aleksandrzak-Piekarczyk T."/>
            <person name="Szatraj K."/>
            <person name="Zielenkiewicz U."/>
            <person name="Pilsyk S."/>
            <person name="Malc E."/>
            <person name="Mieczkowski P."/>
            <person name="Kruszewska J.S."/>
            <person name="Biernat P."/>
            <person name="Pawlowska J."/>
        </authorList>
    </citation>
    <scope>NUCLEOTIDE SEQUENCE</scope>
    <source>
        <strain evidence="8">WA0000067209</strain>
    </source>
</reference>
<dbReference type="CDD" id="cd14480">
    <property type="entry name" value="SPX_VTC2_like"/>
    <property type="match status" value="1"/>
</dbReference>
<dbReference type="InterPro" id="IPR051572">
    <property type="entry name" value="VTC_Complex_Subunit"/>
</dbReference>
<organism evidence="8 9">
    <name type="scientific">Mortierella isabellina</name>
    <name type="common">Filamentous fungus</name>
    <name type="synonym">Umbelopsis isabellina</name>
    <dbReference type="NCBI Taxonomy" id="91625"/>
    <lineage>
        <taxon>Eukaryota</taxon>
        <taxon>Fungi</taxon>
        <taxon>Fungi incertae sedis</taxon>
        <taxon>Mucoromycota</taxon>
        <taxon>Mucoromycotina</taxon>
        <taxon>Umbelopsidomycetes</taxon>
        <taxon>Umbelopsidales</taxon>
        <taxon>Umbelopsidaceae</taxon>
        <taxon>Umbelopsis</taxon>
    </lineage>
</organism>
<dbReference type="Pfam" id="PF03105">
    <property type="entry name" value="SPX"/>
    <property type="match status" value="1"/>
</dbReference>
<keyword evidence="2" id="KW-0926">Vacuole</keyword>
<dbReference type="Proteomes" id="UP000654370">
    <property type="component" value="Unassembled WGS sequence"/>
</dbReference>
<keyword evidence="3 6" id="KW-0812">Transmembrane</keyword>
<evidence type="ECO:0000256" key="3">
    <source>
        <dbReference type="ARBA" id="ARBA00022692"/>
    </source>
</evidence>
<dbReference type="PROSITE" id="PS51382">
    <property type="entry name" value="SPX"/>
    <property type="match status" value="1"/>
</dbReference>
<dbReference type="PANTHER" id="PTHR46140:SF1">
    <property type="entry name" value="VACUOLAR TRANSPORTER CHAPERONE COMPLEX SUBUNIT 4-RELATED"/>
    <property type="match status" value="1"/>
</dbReference>
<dbReference type="Gene3D" id="3.20.100.30">
    <property type="entry name" value="VTC, catalytic tunnel domain"/>
    <property type="match status" value="1"/>
</dbReference>
<dbReference type="Pfam" id="PF09359">
    <property type="entry name" value="VTC"/>
    <property type="match status" value="1"/>
</dbReference>
<keyword evidence="5 6" id="KW-0472">Membrane</keyword>
<dbReference type="Pfam" id="PF02656">
    <property type="entry name" value="DUF202"/>
    <property type="match status" value="1"/>
</dbReference>
<comment type="caution">
    <text evidence="8">The sequence shown here is derived from an EMBL/GenBank/DDBJ whole genome shotgun (WGS) entry which is preliminary data.</text>
</comment>
<dbReference type="GO" id="GO:0005774">
    <property type="term" value="C:vacuolar membrane"/>
    <property type="evidence" value="ECO:0007669"/>
    <property type="project" value="UniProtKB-SubCell"/>
</dbReference>
<evidence type="ECO:0000256" key="2">
    <source>
        <dbReference type="ARBA" id="ARBA00022554"/>
    </source>
</evidence>
<dbReference type="InterPro" id="IPR004331">
    <property type="entry name" value="SPX_dom"/>
</dbReference>
<sequence>MKFGATLKHLEIPEWEDKYVSYNTIKKLLKSSTESKQKAVFGETEEEEFVTQLDSELEKVQAFHSQQMEEIRQSIDKCAAQIDAIDNLEESSKEHFDLNTYAKQVNHLADWINKLSNYAQVNYTAIIKLVKKHDRHVSYRVRPLFLIRLKQCPFWKQDYEPLLLQLSDLFRVIRSEINPIDVLSSSMPQQRATEQFLRKSTKYLVTLDNVLELKTSILRHLPMLVYDNTHKSNKPMNPPITSVYLDNSELELYNAKVDKEDGAQVIRLRWYGSTKDTNKIYVERKIQQEEDKGELKDRFMLKEKYIKDYLDGSKDGIQKAANKIMVKHSSSAQEEADAFENLATELQGVIKTKNLQPVHRTYYTRTAFQIPGDSRFRLSLDTNLTLIREDDHLFPDDNTVRRPNGTWRRPDVDVNFPFTNVASEDIRRFPYAILEIKLNLPSGAKTPQWIDDLIASGLVEEAPKFSKFVHATAVLFERRVQLLPFWLAQMDTEEEDFPTSHQSVDVISVLSRKYSNLSKDVGVQTPRGTTKSQALGQVDYFNQENDKSTIHDMPSRKSTATLPHTAANQANFSISKTISSSFNALTAKVSTCDQTAQHTGKSVILPPGVRIPKKVQTVVRVEPKVFFANERTFFSWMSFAVLLGSFSIALVNTGDRIGKICGLMYTMVSLSTLIYGCGLYYRRYELIMARASGPYGNYGLFRCDTSLCTRLIGTDFILITDDILGPTVICVALLIAVGINAYCKHF</sequence>
<comment type="subcellular location">
    <subcellularLocation>
        <location evidence="1">Vacuole membrane</location>
        <topology evidence="1">Multi-pass membrane protein</topology>
    </subcellularLocation>
</comment>